<dbReference type="Gene3D" id="3.40.50.300">
    <property type="entry name" value="P-loop containing nucleotide triphosphate hydrolases"/>
    <property type="match status" value="1"/>
</dbReference>
<proteinExistence type="predicted"/>
<evidence type="ECO:0000256" key="1">
    <source>
        <dbReference type="SAM" id="MobiDB-lite"/>
    </source>
</evidence>
<dbReference type="Pfam" id="PF03237">
    <property type="entry name" value="Terminase_6N"/>
    <property type="match status" value="1"/>
</dbReference>
<feature type="compositionally biased region" description="Basic and acidic residues" evidence="1">
    <location>
        <begin position="220"/>
        <end position="232"/>
    </location>
</feature>
<gene>
    <name evidence="2" type="ordered locus">Srot_1167</name>
</gene>
<dbReference type="KEGG" id="srt:Srot_1167"/>
<dbReference type="OrthoDB" id="3188010at2"/>
<sequence>MAEQLLGSTVPRVWTPPLRELTPDASLGHSVIEFARDVLAVQLLPWQEWLLTHALEVRPDGLPRFRTVIALAARQNGKSLLMIVLALWRVYVKGGVVVGTAQDLANSEKAWGEAVELAEGTPELASEVLHVDKTNGKKSLRLHSGAQYRIAAASRRGARGFTADLILLDELREHQSFDSWAAVTKTTMARPDAQVWCLSNAGDHLSVVLAHLRNIAHRQLDWPDGKPDHVEDQAPDDEAEDDSVGIFEWSAPPGCDPKDRHAWAQANPALGVTITERAIASAYATDPAPVFAAEVLCQWPLTVTPGPFPPGSWDSTRDDNSTIATDSPRVVGLDMAWNRSTVTLALAGRRDDGMAHVEITAQRAGSDWVAPWLAERREKIAAVIVQANGAPASSLVADLEAAGLPVIAWRGPDLGKATGAFHDLLATGKIRHLSHPGLDQAAATAAVRPAGDAWLIDRKHSPVDPAPLVAAIAATWGLANLPAAEPVSAYEDSGLTVL</sequence>
<dbReference type="RefSeq" id="WP_013138095.1">
    <property type="nucleotide sequence ID" value="NC_014168.1"/>
</dbReference>
<dbReference type="Proteomes" id="UP000002247">
    <property type="component" value="Chromosome"/>
</dbReference>
<keyword evidence="3" id="KW-1185">Reference proteome</keyword>
<dbReference type="PANTHER" id="PTHR41287:SF1">
    <property type="entry name" value="PROTEIN YMFN"/>
    <property type="match status" value="1"/>
</dbReference>
<dbReference type="eggNOG" id="COG4626">
    <property type="taxonomic scope" value="Bacteria"/>
</dbReference>
<dbReference type="AlphaFoldDB" id="D6ZFB5"/>
<dbReference type="PANTHER" id="PTHR41287">
    <property type="match status" value="1"/>
</dbReference>
<dbReference type="HOGENOM" id="CLU_030716_2_0_11"/>
<accession>D6ZFB5</accession>
<organism evidence="2 3">
    <name type="scientific">Segniliparus rotundus (strain ATCC BAA-972 / CDC 1076 / CIP 108378 / DSM 44985 / JCM 13578)</name>
    <dbReference type="NCBI Taxonomy" id="640132"/>
    <lineage>
        <taxon>Bacteria</taxon>
        <taxon>Bacillati</taxon>
        <taxon>Actinomycetota</taxon>
        <taxon>Actinomycetes</taxon>
        <taxon>Mycobacteriales</taxon>
        <taxon>Segniliparaceae</taxon>
        <taxon>Segniliparus</taxon>
    </lineage>
</organism>
<dbReference type="EMBL" id="CP001958">
    <property type="protein sequence ID" value="ADG97639.1"/>
    <property type="molecule type" value="Genomic_DNA"/>
</dbReference>
<evidence type="ECO:0000313" key="3">
    <source>
        <dbReference type="Proteomes" id="UP000002247"/>
    </source>
</evidence>
<evidence type="ECO:0000313" key="2">
    <source>
        <dbReference type="EMBL" id="ADG97639.1"/>
    </source>
</evidence>
<feature type="region of interest" description="Disordered" evidence="1">
    <location>
        <begin position="220"/>
        <end position="240"/>
    </location>
</feature>
<dbReference type="InterPro" id="IPR005021">
    <property type="entry name" value="Terminase_largesu-like"/>
</dbReference>
<name>D6ZFB5_SEGRD</name>
<reference evidence="2 3" key="1">
    <citation type="journal article" date="2010" name="Stand. Genomic Sci.">
        <title>Complete genome sequence of Segniliparus rotundus type strain (CDC 1076).</title>
        <authorList>
            <person name="Sikorski J."/>
            <person name="Lapidus A."/>
            <person name="Copeland A."/>
            <person name="Misra M."/>
            <person name="Glavina Del Rio T."/>
            <person name="Nolan M."/>
            <person name="Lucas S."/>
            <person name="Chen F."/>
            <person name="Tice H."/>
            <person name="Cheng J.F."/>
            <person name="Jando M."/>
            <person name="Schneider S."/>
            <person name="Bruce D."/>
            <person name="Goodwin L."/>
            <person name="Pitluck S."/>
            <person name="Liolios K."/>
            <person name="Mikhailova N."/>
            <person name="Pati A."/>
            <person name="Ivanova N."/>
            <person name="Mavromatis K."/>
            <person name="Chen A."/>
            <person name="Palaniappan K."/>
            <person name="Chertkov O."/>
            <person name="Land M."/>
            <person name="Hauser L."/>
            <person name="Chang Y.J."/>
            <person name="Jeffries C.D."/>
            <person name="Brettin T."/>
            <person name="Detter J.C."/>
            <person name="Han C."/>
            <person name="Rohde M."/>
            <person name="Goker M."/>
            <person name="Bristow J."/>
            <person name="Eisen J.A."/>
            <person name="Markowitz V."/>
            <person name="Hugenholtz P."/>
            <person name="Kyrpides N.C."/>
            <person name="Klenk H.P."/>
        </authorList>
    </citation>
    <scope>NUCLEOTIDE SEQUENCE [LARGE SCALE GENOMIC DNA]</scope>
    <source>
        <strain evidence="3">ATCC BAA-972 / CDC 1076 / CIP 108378 / DSM 44985 / JCM 13578</strain>
    </source>
</reference>
<protein>
    <submittedName>
        <fullName evidence="2">Terminase</fullName>
    </submittedName>
</protein>
<dbReference type="InterPro" id="IPR027417">
    <property type="entry name" value="P-loop_NTPase"/>
</dbReference>
<dbReference type="STRING" id="640132.Srot_1167"/>